<dbReference type="SUPFAM" id="SSF88946">
    <property type="entry name" value="Sigma2 domain of RNA polymerase sigma factors"/>
    <property type="match status" value="1"/>
</dbReference>
<dbReference type="InterPro" id="IPR013325">
    <property type="entry name" value="RNA_pol_sigma_r2"/>
</dbReference>
<dbReference type="PANTHER" id="PTHR43133">
    <property type="entry name" value="RNA POLYMERASE ECF-TYPE SIGMA FACTO"/>
    <property type="match status" value="1"/>
</dbReference>
<evidence type="ECO:0000313" key="8">
    <source>
        <dbReference type="Proteomes" id="UP000199645"/>
    </source>
</evidence>
<feature type="domain" description="RNA polymerase sigma-70 region 2" evidence="5">
    <location>
        <begin position="40"/>
        <end position="104"/>
    </location>
</feature>
<dbReference type="GO" id="GO:0006352">
    <property type="term" value="P:DNA-templated transcription initiation"/>
    <property type="evidence" value="ECO:0007669"/>
    <property type="project" value="InterPro"/>
</dbReference>
<dbReference type="CDD" id="cd06171">
    <property type="entry name" value="Sigma70_r4"/>
    <property type="match status" value="1"/>
</dbReference>
<keyword evidence="2" id="KW-0805">Transcription regulation</keyword>
<name>A0A1I2EDF2_9ACTN</name>
<keyword evidence="4" id="KW-0804">Transcription</keyword>
<evidence type="ECO:0000313" key="7">
    <source>
        <dbReference type="EMBL" id="SFE90697.1"/>
    </source>
</evidence>
<sequence length="193" mass="21378">MTNVNPNRRAVHCSGVTDAERDTLLVVRAQLGDRQALGELVGHWHLPVWRYVRAMLGDRARADDVSQEAWARALRALPGLRQPERFAPWLLTIARRSVQAALRSSVDHGDGEPGAEPGAADEVAGVLDRAQVAEGLVAVPVREREVLILFYLHDLALEDCAHILGIPAGTVKSRLNRARRLLRDHLIEKGYRS</sequence>
<dbReference type="GO" id="GO:0016987">
    <property type="term" value="F:sigma factor activity"/>
    <property type="evidence" value="ECO:0007669"/>
    <property type="project" value="UniProtKB-KW"/>
</dbReference>
<protein>
    <submittedName>
        <fullName evidence="7">RNA polymerase sigma-70 factor, ECF subfamily</fullName>
    </submittedName>
</protein>
<dbReference type="Gene3D" id="1.10.1740.10">
    <property type="match status" value="1"/>
</dbReference>
<dbReference type="InterPro" id="IPR036388">
    <property type="entry name" value="WH-like_DNA-bd_sf"/>
</dbReference>
<keyword evidence="8" id="KW-1185">Reference proteome</keyword>
<dbReference type="NCBIfam" id="TIGR02937">
    <property type="entry name" value="sigma70-ECF"/>
    <property type="match status" value="1"/>
</dbReference>
<evidence type="ECO:0000256" key="4">
    <source>
        <dbReference type="ARBA" id="ARBA00023163"/>
    </source>
</evidence>
<dbReference type="InterPro" id="IPR013249">
    <property type="entry name" value="RNA_pol_sigma70_r4_t2"/>
</dbReference>
<dbReference type="InterPro" id="IPR014284">
    <property type="entry name" value="RNA_pol_sigma-70_dom"/>
</dbReference>
<feature type="domain" description="RNA polymerase sigma factor 70 region 4 type 2" evidence="6">
    <location>
        <begin position="136"/>
        <end position="182"/>
    </location>
</feature>
<dbReference type="OrthoDB" id="8611574at2"/>
<evidence type="ECO:0000256" key="2">
    <source>
        <dbReference type="ARBA" id="ARBA00023015"/>
    </source>
</evidence>
<dbReference type="Gene3D" id="1.10.10.10">
    <property type="entry name" value="Winged helix-like DNA-binding domain superfamily/Winged helix DNA-binding domain"/>
    <property type="match status" value="1"/>
</dbReference>
<evidence type="ECO:0000256" key="3">
    <source>
        <dbReference type="ARBA" id="ARBA00023082"/>
    </source>
</evidence>
<dbReference type="SUPFAM" id="SSF88659">
    <property type="entry name" value="Sigma3 and sigma4 domains of RNA polymerase sigma factors"/>
    <property type="match status" value="1"/>
</dbReference>
<dbReference type="GO" id="GO:0003677">
    <property type="term" value="F:DNA binding"/>
    <property type="evidence" value="ECO:0007669"/>
    <property type="project" value="InterPro"/>
</dbReference>
<evidence type="ECO:0000256" key="1">
    <source>
        <dbReference type="ARBA" id="ARBA00010641"/>
    </source>
</evidence>
<dbReference type="InterPro" id="IPR013324">
    <property type="entry name" value="RNA_pol_sigma_r3/r4-like"/>
</dbReference>
<dbReference type="AlphaFoldDB" id="A0A1I2EDF2"/>
<dbReference type="EMBL" id="FONV01000004">
    <property type="protein sequence ID" value="SFE90697.1"/>
    <property type="molecule type" value="Genomic_DNA"/>
</dbReference>
<organism evidence="7 8">
    <name type="scientific">Actinoplanes philippinensis</name>
    <dbReference type="NCBI Taxonomy" id="35752"/>
    <lineage>
        <taxon>Bacteria</taxon>
        <taxon>Bacillati</taxon>
        <taxon>Actinomycetota</taxon>
        <taxon>Actinomycetes</taxon>
        <taxon>Micromonosporales</taxon>
        <taxon>Micromonosporaceae</taxon>
        <taxon>Actinoplanes</taxon>
    </lineage>
</organism>
<dbReference type="InterPro" id="IPR007627">
    <property type="entry name" value="RNA_pol_sigma70_r2"/>
</dbReference>
<dbReference type="PANTHER" id="PTHR43133:SF51">
    <property type="entry name" value="RNA POLYMERASE SIGMA FACTOR"/>
    <property type="match status" value="1"/>
</dbReference>
<dbReference type="STRING" id="35752.SAMN05421541_104370"/>
<evidence type="ECO:0000259" key="6">
    <source>
        <dbReference type="Pfam" id="PF08281"/>
    </source>
</evidence>
<reference evidence="7 8" key="1">
    <citation type="submission" date="2016-10" db="EMBL/GenBank/DDBJ databases">
        <authorList>
            <person name="de Groot N.N."/>
        </authorList>
    </citation>
    <scope>NUCLEOTIDE SEQUENCE [LARGE SCALE GENOMIC DNA]</scope>
    <source>
        <strain evidence="7 8">DSM 43019</strain>
    </source>
</reference>
<proteinExistence type="inferred from homology"/>
<accession>A0A1I2EDF2</accession>
<dbReference type="Pfam" id="PF04542">
    <property type="entry name" value="Sigma70_r2"/>
    <property type="match status" value="1"/>
</dbReference>
<evidence type="ECO:0000259" key="5">
    <source>
        <dbReference type="Pfam" id="PF04542"/>
    </source>
</evidence>
<comment type="similarity">
    <text evidence="1">Belongs to the sigma-70 factor family. ECF subfamily.</text>
</comment>
<keyword evidence="3" id="KW-0731">Sigma factor</keyword>
<dbReference type="Proteomes" id="UP000199645">
    <property type="component" value="Unassembled WGS sequence"/>
</dbReference>
<dbReference type="Pfam" id="PF08281">
    <property type="entry name" value="Sigma70_r4_2"/>
    <property type="match status" value="1"/>
</dbReference>
<gene>
    <name evidence="7" type="ORF">SAMN05421541_104370</name>
</gene>
<dbReference type="InterPro" id="IPR039425">
    <property type="entry name" value="RNA_pol_sigma-70-like"/>
</dbReference>